<proteinExistence type="predicted"/>
<evidence type="ECO:0000256" key="1">
    <source>
        <dbReference type="SAM" id="MobiDB-lite"/>
    </source>
</evidence>
<dbReference type="AlphaFoldDB" id="A0A8J4WGB6"/>
<sequence length="660" mass="72012">MPRTLIITVNRIKYDCMNAELATAWCLLLPTTPISGPYALNQSRRPTQAVATPDDLKSEPVVHSGDSEEVVDGIMNSDVVDSPGEVATDQIQPSYSVSDETTLKHSSSDLLQNSPQTCNALPDPQEPGAGTSEEADLQSAIDGSSVVNNTTSSRAPSPELPSDKVNDLLTDAVLDASEIPPCVHSQPSLSSADPDKSIPVPSMMNTYRLVTLSGPFQSQLMAQWRIFQRLRSLHNRESVHKIAEPSQNDANNNSHPSVGGKGTLRLATLVCLPYRFLCWLTSNNIGFADFMSSSASSREPDPWSVEASSPLTWLQSQATRQMQVQPDPNVKVIHVLPEPRRRRRLMQQQLRRAGATRRGLGSMPVHPKPVLLPTVGLTHDGLDLLWSDPDRVPMEIYADYETTQIILAHVYHMLALWLYGQALENPSGLNSGPTAPVPSPLFLWPRHPLPGGGCPTRVFMPYLSNGLASSRSSATADWPQQWQSAGPVDNPVFAPGRFGPSGHNSLPEIYHRVQQQRPRFPGPGHRWPLIRTDDPRRPPDRAAWENGLYSYGIGQPRPQFTTNSLLPDVANSSFCSMLMPVRGASRLPHSNRPATSSLPYASDRTWCNKPNRRPASGPSKPASSSSPCDATELVPQSTKPICSVPASTDQAVVDPVVDGE</sequence>
<evidence type="ECO:0000313" key="3">
    <source>
        <dbReference type="Proteomes" id="UP000748531"/>
    </source>
</evidence>
<feature type="region of interest" description="Disordered" evidence="1">
    <location>
        <begin position="517"/>
        <end position="538"/>
    </location>
</feature>
<feature type="compositionally biased region" description="Low complexity" evidence="1">
    <location>
        <begin position="614"/>
        <end position="627"/>
    </location>
</feature>
<feature type="compositionally biased region" description="Polar residues" evidence="1">
    <location>
        <begin position="145"/>
        <end position="155"/>
    </location>
</feature>
<gene>
    <name evidence="2" type="ORF">PHET_08081</name>
</gene>
<evidence type="ECO:0000313" key="2">
    <source>
        <dbReference type="EMBL" id="KAF5398709.1"/>
    </source>
</evidence>
<organism evidence="2 3">
    <name type="scientific">Paragonimus heterotremus</name>
    <dbReference type="NCBI Taxonomy" id="100268"/>
    <lineage>
        <taxon>Eukaryota</taxon>
        <taxon>Metazoa</taxon>
        <taxon>Spiralia</taxon>
        <taxon>Lophotrochozoa</taxon>
        <taxon>Platyhelminthes</taxon>
        <taxon>Trematoda</taxon>
        <taxon>Digenea</taxon>
        <taxon>Plagiorchiida</taxon>
        <taxon>Troglotremata</taxon>
        <taxon>Troglotrematidae</taxon>
        <taxon>Paragonimus</taxon>
    </lineage>
</organism>
<feature type="compositionally biased region" description="Polar residues" evidence="1">
    <location>
        <begin position="89"/>
        <end position="100"/>
    </location>
</feature>
<dbReference type="OrthoDB" id="752362at2759"/>
<comment type="caution">
    <text evidence="2">The sequence shown here is derived from an EMBL/GenBank/DDBJ whole genome shotgun (WGS) entry which is preliminary data.</text>
</comment>
<dbReference type="EMBL" id="LUCH01004719">
    <property type="protein sequence ID" value="KAF5398709.1"/>
    <property type="molecule type" value="Genomic_DNA"/>
</dbReference>
<keyword evidence="3" id="KW-1185">Reference proteome</keyword>
<feature type="compositionally biased region" description="Polar residues" evidence="1">
    <location>
        <begin position="108"/>
        <end position="119"/>
    </location>
</feature>
<feature type="compositionally biased region" description="Polar residues" evidence="1">
    <location>
        <begin position="634"/>
        <end position="650"/>
    </location>
</feature>
<feature type="region of interest" description="Disordered" evidence="1">
    <location>
        <begin position="44"/>
        <end position="139"/>
    </location>
</feature>
<feature type="region of interest" description="Disordered" evidence="1">
    <location>
        <begin position="145"/>
        <end position="164"/>
    </location>
</feature>
<name>A0A8J4WGB6_9TREM</name>
<reference evidence="2" key="1">
    <citation type="submission" date="2019-05" db="EMBL/GenBank/DDBJ databases">
        <title>Annotation for the trematode Paragonimus heterotremus.</title>
        <authorList>
            <person name="Choi Y.-J."/>
        </authorList>
    </citation>
    <scope>NUCLEOTIDE SEQUENCE</scope>
    <source>
        <strain evidence="2">LC</strain>
    </source>
</reference>
<protein>
    <submittedName>
        <fullName evidence="2">Uncharacterized protein</fullName>
    </submittedName>
</protein>
<accession>A0A8J4WGB6</accession>
<feature type="region of interest" description="Disordered" evidence="1">
    <location>
        <begin position="584"/>
        <end position="660"/>
    </location>
</feature>
<dbReference type="Proteomes" id="UP000748531">
    <property type="component" value="Unassembled WGS sequence"/>
</dbReference>